<protein>
    <submittedName>
        <fullName evidence="2">ABC transporter permease</fullName>
    </submittedName>
</protein>
<organism evidence="2 3">
    <name type="scientific">Trueperella pecoris</name>
    <dbReference type="NCBI Taxonomy" id="2733571"/>
    <lineage>
        <taxon>Bacteria</taxon>
        <taxon>Bacillati</taxon>
        <taxon>Actinomycetota</taxon>
        <taxon>Actinomycetes</taxon>
        <taxon>Actinomycetales</taxon>
        <taxon>Actinomycetaceae</taxon>
        <taxon>Trueperella</taxon>
    </lineage>
</organism>
<dbReference type="RefSeq" id="WP_193326937.1">
    <property type="nucleotide sequence ID" value="NZ_CP053291.1"/>
</dbReference>
<dbReference type="EMBL" id="CP063213">
    <property type="protein sequence ID" value="QOR45323.1"/>
    <property type="molecule type" value="Genomic_DNA"/>
</dbReference>
<keyword evidence="1" id="KW-0812">Transmembrane</keyword>
<feature type="transmembrane region" description="Helical" evidence="1">
    <location>
        <begin position="112"/>
        <end position="140"/>
    </location>
</feature>
<reference evidence="2 3" key="1">
    <citation type="submission" date="2020-10" db="EMBL/GenBank/DDBJ databases">
        <title>Trueperella pecoris sp. nov. isolated from bovine and porcine specimens.</title>
        <authorList>
            <person name="Schoenecker L."/>
            <person name="Schnydrig P."/>
            <person name="Brodard I."/>
            <person name="Thomann A."/>
            <person name="Hemphill A."/>
            <person name="Rodriguez-Campos S."/>
            <person name="Perreten V."/>
            <person name="Jores J."/>
            <person name="Kittl S."/>
        </authorList>
    </citation>
    <scope>NUCLEOTIDE SEQUENCE [LARGE SCALE GENOMIC DNA]</scope>
    <source>
        <strain evidence="2 3">15A0121</strain>
    </source>
</reference>
<name>A0A7M1QU04_9ACTO</name>
<evidence type="ECO:0000256" key="1">
    <source>
        <dbReference type="SAM" id="Phobius"/>
    </source>
</evidence>
<dbReference type="Proteomes" id="UP000595053">
    <property type="component" value="Chromosome"/>
</dbReference>
<evidence type="ECO:0000313" key="2">
    <source>
        <dbReference type="EMBL" id="QOR45323.1"/>
    </source>
</evidence>
<feature type="transmembrane region" description="Helical" evidence="1">
    <location>
        <begin position="38"/>
        <end position="57"/>
    </location>
</feature>
<feature type="transmembrane region" description="Helical" evidence="1">
    <location>
        <begin position="239"/>
        <end position="259"/>
    </location>
</feature>
<proteinExistence type="predicted"/>
<accession>A0A7M1QU04</accession>
<feature type="transmembrane region" description="Helical" evidence="1">
    <location>
        <begin position="72"/>
        <end position="91"/>
    </location>
</feature>
<feature type="transmembrane region" description="Helical" evidence="1">
    <location>
        <begin position="183"/>
        <end position="200"/>
    </location>
</feature>
<dbReference type="Pfam" id="PF12730">
    <property type="entry name" value="ABC2_membrane_4"/>
    <property type="match status" value="1"/>
</dbReference>
<gene>
    <name evidence="2" type="ORF">INS88_08645</name>
</gene>
<evidence type="ECO:0000313" key="3">
    <source>
        <dbReference type="Proteomes" id="UP000595053"/>
    </source>
</evidence>
<feature type="transmembrane region" description="Helical" evidence="1">
    <location>
        <begin position="152"/>
        <end position="176"/>
    </location>
</feature>
<dbReference type="AlphaFoldDB" id="A0A7M1QU04"/>
<keyword evidence="1" id="KW-1133">Transmembrane helix</keyword>
<keyword evidence="1" id="KW-0472">Membrane</keyword>
<sequence length="264" mass="29036">MNHQEMTTFAGRFAAPKFANSFLRSLTSEWRKLNMRSVVTTSVIAIVFYALVVWAFANPNLPFEAGFLTLALPWQFMTIFFTVVGALAVTSEYSSNTMRTTVLSDPKRTRSFLAKITAVALFAIVLNVVLIAVGTTIAYLRLPNFDGLNEGFQPYIMLVALLTFVATLASAIGYMFRSTAGSITFMLAFIFFSSLVRLIPRKFFQQTLVQFTPIDLGNVALGGTKALGRPDQFVSSSGIAIGVFAAYVIVALLVGWALFKKRDV</sequence>
<keyword evidence="3" id="KW-1185">Reference proteome</keyword>